<evidence type="ECO:0000256" key="2">
    <source>
        <dbReference type="ARBA" id="ARBA00023163"/>
    </source>
</evidence>
<dbReference type="PANTHER" id="PTHR43130">
    <property type="entry name" value="ARAC-FAMILY TRANSCRIPTIONAL REGULATOR"/>
    <property type="match status" value="1"/>
</dbReference>
<dbReference type="AlphaFoldDB" id="A8I940"/>
<gene>
    <name evidence="4" type="primary">araC</name>
    <name evidence="4" type="ordered locus">AZC_2740</name>
</gene>
<dbReference type="PANTHER" id="PTHR43130:SF3">
    <property type="entry name" value="HTH-TYPE TRANSCRIPTIONAL REGULATOR RV1931C"/>
    <property type="match status" value="1"/>
</dbReference>
<organism evidence="4 5">
    <name type="scientific">Azorhizobium caulinodans (strain ATCC 43989 / DSM 5975 / JCM 20966 / LMG 6465 / NBRC 14845 / NCIMB 13405 / ORS 571)</name>
    <dbReference type="NCBI Taxonomy" id="438753"/>
    <lineage>
        <taxon>Bacteria</taxon>
        <taxon>Pseudomonadati</taxon>
        <taxon>Pseudomonadota</taxon>
        <taxon>Alphaproteobacteria</taxon>
        <taxon>Hyphomicrobiales</taxon>
        <taxon>Xanthobacteraceae</taxon>
        <taxon>Azorhizobium</taxon>
    </lineage>
</organism>
<name>A8I940_AZOC5</name>
<protein>
    <submittedName>
        <fullName evidence="4">Transcriptional regulator</fullName>
    </submittedName>
</protein>
<dbReference type="KEGG" id="azc:AZC_2740"/>
<dbReference type="PROSITE" id="PS01124">
    <property type="entry name" value="HTH_ARAC_FAMILY_2"/>
    <property type="match status" value="1"/>
</dbReference>
<dbReference type="SMART" id="SM00342">
    <property type="entry name" value="HTH_ARAC"/>
    <property type="match status" value="1"/>
</dbReference>
<dbReference type="Gene3D" id="1.10.10.60">
    <property type="entry name" value="Homeodomain-like"/>
    <property type="match status" value="1"/>
</dbReference>
<dbReference type="Pfam" id="PF01965">
    <property type="entry name" value="DJ-1_PfpI"/>
    <property type="match status" value="1"/>
</dbReference>
<keyword evidence="5" id="KW-1185">Reference proteome</keyword>
<reference evidence="4 5" key="5">
    <citation type="journal article" date="2010" name="Appl. Environ. Microbiol.">
        <title>phrR-like gene praR of Azorhizobium caulinodans ORS571 is essential for symbiosis with Sesbania rostrata and is involved in expression of reb genes.</title>
        <authorList>
            <person name="Akiba N."/>
            <person name="Aono T."/>
            <person name="Toyazaki H."/>
            <person name="Sato S."/>
            <person name="Oyaizu H."/>
        </authorList>
    </citation>
    <scope>NUCLEOTIDE SEQUENCE [LARGE SCALE GENOMIC DNA]</scope>
    <source>
        <strain evidence="5">ATCC 43989 / DSM 5975 / JCM 20966 / LMG 6465 / NBRC 14845 / NCIMB 13405 / ORS 571</strain>
    </source>
</reference>
<dbReference type="InterPro" id="IPR009057">
    <property type="entry name" value="Homeodomain-like_sf"/>
</dbReference>
<feature type="domain" description="HTH araC/xylS-type" evidence="3">
    <location>
        <begin position="242"/>
        <end position="339"/>
    </location>
</feature>
<reference evidence="4 5" key="1">
    <citation type="journal article" date="2007" name="Appl. Environ. Microbiol.">
        <title>Rhizobial factors required for stem nodule maturation and maintenance in Sesbania rostrata-Azorhizobium caulinodans ORS571 symbiosis.</title>
        <authorList>
            <person name="Suzuki S."/>
            <person name="Aono T."/>
            <person name="Lee KB."/>
            <person name="Suzuki T."/>
            <person name="Liu CT."/>
            <person name="Miwa H."/>
            <person name="Wakao S."/>
            <person name="Iki T."/>
            <person name="Oyaizu H."/>
        </authorList>
    </citation>
    <scope>NUCLEOTIDE SEQUENCE [LARGE SCALE GENOMIC DNA]</scope>
    <source>
        <strain evidence="5">ATCC 43989 / DSM 5975 / JCM 20966 / LMG 6465 / NBRC 14845 / NCIMB 13405 / ORS 571</strain>
    </source>
</reference>
<dbReference type="STRING" id="438753.AZC_2740"/>
<dbReference type="eggNOG" id="COG4977">
    <property type="taxonomic scope" value="Bacteria"/>
</dbReference>
<sequence>MLDAATIGRLHLAQMPNVPRFLPMPVRRVEVLAFPDVQLLDVAGSLQVFATANDLAKSAGEPAPYEIETVARAPEVRTSSGLRLATTTIPDAEAPLDTFVVAGGRGVNVAILDPEMVDLVRRRSAAARRTASVCSGAFLLAQAGLLDGRRAVTHWQRCAEFSRTFPNVKLEPDPIFVRDGDIWTSAGITAGIDLALALVEEDLGHGPALAVARQLVVFLKRPGGQAQFSAALDMQDGGGRFDALHGWMLENLKADLSVPVLADQAGMSARSFARHYQETTGRTPARAVEQMRVEAARRLLEARTSVSEAARRCGFGTEETMRRSFLRLLSVSPQAYRERF</sequence>
<dbReference type="EMBL" id="AP009384">
    <property type="protein sequence ID" value="BAF88738.1"/>
    <property type="molecule type" value="Genomic_DNA"/>
</dbReference>
<dbReference type="Gene3D" id="3.40.50.880">
    <property type="match status" value="1"/>
</dbReference>
<reference evidence="4 5" key="3">
    <citation type="journal article" date="2008" name="BMC Genomics">
        <title>The genome of the versatile nitrogen fixer Azorhizobium caulinodans ORS571.</title>
        <authorList>
            <person name="Lee KB."/>
            <person name="Backer P.D."/>
            <person name="Aono T."/>
            <person name="Liu CT."/>
            <person name="Suzuki S."/>
            <person name="Suzuki T."/>
            <person name="Kaneko T."/>
            <person name="Yamada M."/>
            <person name="Tabata S."/>
            <person name="Kupfer D.M."/>
            <person name="Najar F.Z."/>
            <person name="Wiley G.B."/>
            <person name="Roe B."/>
            <person name="Binnewies T.T."/>
            <person name="Ussery D.W."/>
            <person name="D'Haeze W."/>
            <person name="Herder J.D."/>
            <person name="Gevers D."/>
            <person name="Vereecke D."/>
            <person name="Holsters M."/>
            <person name="Oyaizu H."/>
        </authorList>
    </citation>
    <scope>NUCLEOTIDE SEQUENCE [LARGE SCALE GENOMIC DNA]</scope>
    <source>
        <strain evidence="5">ATCC 43989 / DSM 5975 / JCM 20966 / LMG 6465 / NBRC 14845 / NCIMB 13405 / ORS 571</strain>
    </source>
</reference>
<evidence type="ECO:0000259" key="3">
    <source>
        <dbReference type="PROSITE" id="PS01124"/>
    </source>
</evidence>
<reference evidence="4 5" key="6">
    <citation type="journal article" date="2011" name="Appl. Environ. Microbiol.">
        <title>Involvement of the azorhizobial chromosome partition gene (parA) in the onset of bacteroid differentiation during Sesbania rostrata stem nodule development.</title>
        <authorList>
            <person name="Liu CT."/>
            <person name="Lee KB."/>
            <person name="Wang YS."/>
            <person name="Peng MH."/>
            <person name="Lee KT."/>
            <person name="Suzuki S."/>
            <person name="Suzuki T."/>
            <person name="Oyaizu H."/>
        </authorList>
    </citation>
    <scope>NUCLEOTIDE SEQUENCE [LARGE SCALE GENOMIC DNA]</scope>
    <source>
        <strain evidence="5">ATCC 43989 / DSM 5975 / JCM 20966 / LMG 6465 / NBRC 14845 / NCIMB 13405 / ORS 571</strain>
    </source>
</reference>
<dbReference type="Pfam" id="PF12833">
    <property type="entry name" value="HTH_18"/>
    <property type="match status" value="1"/>
</dbReference>
<accession>A8I940</accession>
<keyword evidence="1" id="KW-0805">Transcription regulation</keyword>
<proteinExistence type="predicted"/>
<dbReference type="InterPro" id="IPR029062">
    <property type="entry name" value="Class_I_gatase-like"/>
</dbReference>
<evidence type="ECO:0000313" key="5">
    <source>
        <dbReference type="Proteomes" id="UP000000270"/>
    </source>
</evidence>
<dbReference type="GO" id="GO:0043565">
    <property type="term" value="F:sequence-specific DNA binding"/>
    <property type="evidence" value="ECO:0007669"/>
    <property type="project" value="InterPro"/>
</dbReference>
<dbReference type="InterPro" id="IPR018060">
    <property type="entry name" value="HTH_AraC"/>
</dbReference>
<dbReference type="Proteomes" id="UP000000270">
    <property type="component" value="Chromosome"/>
</dbReference>
<dbReference type="GO" id="GO:0003700">
    <property type="term" value="F:DNA-binding transcription factor activity"/>
    <property type="evidence" value="ECO:0007669"/>
    <property type="project" value="InterPro"/>
</dbReference>
<dbReference type="InterPro" id="IPR002818">
    <property type="entry name" value="DJ-1/PfpI"/>
</dbReference>
<evidence type="ECO:0000313" key="4">
    <source>
        <dbReference type="EMBL" id="BAF88738.1"/>
    </source>
</evidence>
<dbReference type="HOGENOM" id="CLU_000445_59_0_5"/>
<dbReference type="SUPFAM" id="SSF52317">
    <property type="entry name" value="Class I glutamine amidotransferase-like"/>
    <property type="match status" value="1"/>
</dbReference>
<dbReference type="CDD" id="cd03137">
    <property type="entry name" value="GATase1_AraC_1"/>
    <property type="match status" value="1"/>
</dbReference>
<dbReference type="InterPro" id="IPR052158">
    <property type="entry name" value="INH-QAR"/>
</dbReference>
<dbReference type="SUPFAM" id="SSF46689">
    <property type="entry name" value="Homeodomain-like"/>
    <property type="match status" value="2"/>
</dbReference>
<keyword evidence="2" id="KW-0804">Transcription</keyword>
<reference evidence="5" key="2">
    <citation type="submission" date="2007-04" db="EMBL/GenBank/DDBJ databases">
        <title>Complete genome sequence of the nitrogen-fixing bacterium Azorhizobium caulinodans ORS571.</title>
        <authorList>
            <person name="Lee K.B."/>
            <person name="Backer P.D."/>
            <person name="Aono T."/>
            <person name="Liu C.T."/>
            <person name="Suzuki S."/>
            <person name="Suzuki T."/>
            <person name="Kaneko T."/>
            <person name="Yamada M."/>
            <person name="Tabata S."/>
            <person name="Kupfer D.M."/>
            <person name="Najar F.Z."/>
            <person name="Wiley G.B."/>
            <person name="Roe B."/>
            <person name="Binnewies T."/>
            <person name="Ussery D."/>
            <person name="Vereecke D."/>
            <person name="Gevers D."/>
            <person name="Holsters M."/>
            <person name="Oyaizu H."/>
        </authorList>
    </citation>
    <scope>NUCLEOTIDE SEQUENCE [LARGE SCALE GENOMIC DNA]</scope>
    <source>
        <strain evidence="5">ATCC 43989 / DSM 5975 / JCM 20966 / LMG 6465 / NBRC 14845 / NCIMB 13405 / ORS 571</strain>
    </source>
</reference>
<reference evidence="4 5" key="4">
    <citation type="journal article" date="2009" name="Appl. Environ. Microbiol.">
        <title>Comparative genome-wide transcriptional profiling of Azorhizobium caulinodans ORS571 grown under free-living and symbiotic conditions.</title>
        <authorList>
            <person name="Tsukada S."/>
            <person name="Aono T."/>
            <person name="Akiba N."/>
            <person name="Lee KB."/>
            <person name="Liu CT."/>
            <person name="Toyazaki H."/>
            <person name="Oyaizu H."/>
        </authorList>
    </citation>
    <scope>NUCLEOTIDE SEQUENCE [LARGE SCALE GENOMIC DNA]</scope>
    <source>
        <strain evidence="5">ATCC 43989 / DSM 5975 / JCM 20966 / LMG 6465 / NBRC 14845 / NCIMB 13405 / ORS 571</strain>
    </source>
</reference>
<evidence type="ECO:0000256" key="1">
    <source>
        <dbReference type="ARBA" id="ARBA00023015"/>
    </source>
</evidence>